<comment type="caution">
    <text evidence="2">The sequence shown here is derived from an EMBL/GenBank/DDBJ whole genome shotgun (WGS) entry which is preliminary data.</text>
</comment>
<gene>
    <name evidence="2" type="ORF">PRZ48_000131</name>
</gene>
<protein>
    <recommendedName>
        <fullName evidence="4">Zn(2)-C6 fungal-type domain-containing protein</fullName>
    </recommendedName>
</protein>
<reference evidence="2 3" key="1">
    <citation type="journal article" date="2023" name="G3 (Bethesda)">
        <title>A chromosome-level genome assembly of Zasmidium syzygii isolated from banana leaves.</title>
        <authorList>
            <person name="van Westerhoven A.C."/>
            <person name="Mehrabi R."/>
            <person name="Talebi R."/>
            <person name="Steentjes M.B.F."/>
            <person name="Corcolon B."/>
            <person name="Chong P.A."/>
            <person name="Kema G.H.J."/>
            <person name="Seidl M.F."/>
        </authorList>
    </citation>
    <scope>NUCLEOTIDE SEQUENCE [LARGE SCALE GENOMIC DNA]</scope>
    <source>
        <strain evidence="2 3">P124</strain>
    </source>
</reference>
<organism evidence="2 3">
    <name type="scientific">Zasmidium cellare</name>
    <name type="common">Wine cellar mold</name>
    <name type="synonym">Racodium cellare</name>
    <dbReference type="NCBI Taxonomy" id="395010"/>
    <lineage>
        <taxon>Eukaryota</taxon>
        <taxon>Fungi</taxon>
        <taxon>Dikarya</taxon>
        <taxon>Ascomycota</taxon>
        <taxon>Pezizomycotina</taxon>
        <taxon>Dothideomycetes</taxon>
        <taxon>Dothideomycetidae</taxon>
        <taxon>Mycosphaerellales</taxon>
        <taxon>Mycosphaerellaceae</taxon>
        <taxon>Zasmidium</taxon>
    </lineage>
</organism>
<dbReference type="Proteomes" id="UP001305779">
    <property type="component" value="Unassembled WGS sequence"/>
</dbReference>
<evidence type="ECO:0000256" key="1">
    <source>
        <dbReference type="ARBA" id="ARBA00023242"/>
    </source>
</evidence>
<keyword evidence="1" id="KW-0539">Nucleus</keyword>
<proteinExistence type="predicted"/>
<sequence>MDLCGKDLDKSAALKLDLFSSCMPKMSEIGRLKERFLHRFQRKSPAAASPSTTWVYDGAFLNYVTQRLDHCDLARPVCGRCAKRGTSCNGYQAAGSFTFRDETARAQRLSRRARGQPEESPPIAAETVLQYESPPELSDLSAPDLQTRYPWLNEKALANLPAQVKWSGETLAIENFFANWAAYPTDLSPGYMHHLPSLYEKAAHNSVLALAVRAVAFADMKRLNNGNQEYELKGLQNYAAAITRLRTVVKEASDFDDDQILAALLLIDAFEVGYFDHFHTVYMGRNEPFGLHDKALSYVLEQESQSFDSRQDSFYWARIAANYSRLYWTASTKIDQISV</sequence>
<keyword evidence="3" id="KW-1185">Reference proteome</keyword>
<dbReference type="CDD" id="cd00067">
    <property type="entry name" value="GAL4"/>
    <property type="match status" value="1"/>
</dbReference>
<accession>A0ABR0EXM3</accession>
<evidence type="ECO:0008006" key="4">
    <source>
        <dbReference type="Google" id="ProtNLM"/>
    </source>
</evidence>
<dbReference type="PANTHER" id="PTHR38791:SF1">
    <property type="entry name" value="TRANSCRIPTION FACTOR, PUTATIVE-RELATED"/>
    <property type="match status" value="1"/>
</dbReference>
<evidence type="ECO:0000313" key="3">
    <source>
        <dbReference type="Proteomes" id="UP001305779"/>
    </source>
</evidence>
<dbReference type="InterPro" id="IPR053175">
    <property type="entry name" value="DHMBA_Reg_Transcription_Factor"/>
</dbReference>
<evidence type="ECO:0000313" key="2">
    <source>
        <dbReference type="EMBL" id="KAK4506401.1"/>
    </source>
</evidence>
<name>A0ABR0EXM3_ZASCE</name>
<dbReference type="PANTHER" id="PTHR38791">
    <property type="entry name" value="ZN(II)2CYS6 TRANSCRIPTION FACTOR (EUROFUNG)-RELATED-RELATED"/>
    <property type="match status" value="1"/>
</dbReference>
<dbReference type="EMBL" id="JAXOVC010000001">
    <property type="protein sequence ID" value="KAK4506401.1"/>
    <property type="molecule type" value="Genomic_DNA"/>
</dbReference>
<dbReference type="InterPro" id="IPR001138">
    <property type="entry name" value="Zn2Cys6_DnaBD"/>
</dbReference>